<dbReference type="PANTHER" id="PTHR23501:SF102">
    <property type="entry name" value="DRUG TRANSPORTER, PUTATIVE (AFU_ORTHOLOGUE AFUA_3G08530)-RELATED"/>
    <property type="match status" value="1"/>
</dbReference>
<dbReference type="PROSITE" id="PS00216">
    <property type="entry name" value="SUGAR_TRANSPORT_1"/>
    <property type="match status" value="1"/>
</dbReference>
<feature type="transmembrane region" description="Helical" evidence="6">
    <location>
        <begin position="252"/>
        <end position="271"/>
    </location>
</feature>
<dbReference type="EMBL" id="JACAZE010000013">
    <property type="protein sequence ID" value="KAF7300455.1"/>
    <property type="molecule type" value="Genomic_DNA"/>
</dbReference>
<dbReference type="Proteomes" id="UP000613580">
    <property type="component" value="Unassembled WGS sequence"/>
</dbReference>
<feature type="transmembrane region" description="Helical" evidence="6">
    <location>
        <begin position="122"/>
        <end position="142"/>
    </location>
</feature>
<dbReference type="Pfam" id="PF07690">
    <property type="entry name" value="MFS_1"/>
    <property type="match status" value="1"/>
</dbReference>
<gene>
    <name evidence="8" type="ORF">HMN09_00929300</name>
</gene>
<name>A0A8H6SIS0_MYCCL</name>
<dbReference type="InterPro" id="IPR020846">
    <property type="entry name" value="MFS_dom"/>
</dbReference>
<keyword evidence="2 6" id="KW-0812">Transmembrane</keyword>
<dbReference type="GO" id="GO:0005886">
    <property type="term" value="C:plasma membrane"/>
    <property type="evidence" value="ECO:0007669"/>
    <property type="project" value="TreeGrafter"/>
</dbReference>
<dbReference type="PRINTS" id="PR01036">
    <property type="entry name" value="TCRTETB"/>
</dbReference>
<evidence type="ECO:0000256" key="3">
    <source>
        <dbReference type="ARBA" id="ARBA00022989"/>
    </source>
</evidence>
<feature type="transmembrane region" description="Helical" evidence="6">
    <location>
        <begin position="410"/>
        <end position="433"/>
    </location>
</feature>
<dbReference type="SUPFAM" id="SSF103473">
    <property type="entry name" value="MFS general substrate transporter"/>
    <property type="match status" value="1"/>
</dbReference>
<evidence type="ECO:0000313" key="8">
    <source>
        <dbReference type="EMBL" id="KAF7300455.1"/>
    </source>
</evidence>
<evidence type="ECO:0000256" key="2">
    <source>
        <dbReference type="ARBA" id="ARBA00022692"/>
    </source>
</evidence>
<dbReference type="OrthoDB" id="3437016at2759"/>
<feature type="transmembrane region" description="Helical" evidence="6">
    <location>
        <begin position="181"/>
        <end position="199"/>
    </location>
</feature>
<dbReference type="PROSITE" id="PS50850">
    <property type="entry name" value="MFS"/>
    <property type="match status" value="1"/>
</dbReference>
<comment type="subcellular location">
    <subcellularLocation>
        <location evidence="1">Membrane</location>
        <topology evidence="1">Multi-pass membrane protein</topology>
    </subcellularLocation>
</comment>
<dbReference type="AlphaFoldDB" id="A0A8H6SIS0"/>
<evidence type="ECO:0000256" key="4">
    <source>
        <dbReference type="ARBA" id="ARBA00023136"/>
    </source>
</evidence>
<feature type="transmembrane region" description="Helical" evidence="6">
    <location>
        <begin position="56"/>
        <end position="81"/>
    </location>
</feature>
<organism evidence="8 9">
    <name type="scientific">Mycena chlorophos</name>
    <name type="common">Agaric fungus</name>
    <name type="synonym">Agaricus chlorophos</name>
    <dbReference type="NCBI Taxonomy" id="658473"/>
    <lineage>
        <taxon>Eukaryota</taxon>
        <taxon>Fungi</taxon>
        <taxon>Dikarya</taxon>
        <taxon>Basidiomycota</taxon>
        <taxon>Agaricomycotina</taxon>
        <taxon>Agaricomycetes</taxon>
        <taxon>Agaricomycetidae</taxon>
        <taxon>Agaricales</taxon>
        <taxon>Marasmiineae</taxon>
        <taxon>Mycenaceae</taxon>
        <taxon>Mycena</taxon>
    </lineage>
</organism>
<feature type="domain" description="Major facilitator superfamily (MFS) profile" evidence="7">
    <location>
        <begin position="59"/>
        <end position="511"/>
    </location>
</feature>
<proteinExistence type="predicted"/>
<protein>
    <submittedName>
        <fullName evidence="8">MFS general substrate transporter</fullName>
    </submittedName>
</protein>
<feature type="region of interest" description="Disordered" evidence="5">
    <location>
        <begin position="1"/>
        <end position="26"/>
    </location>
</feature>
<dbReference type="PANTHER" id="PTHR23501">
    <property type="entry name" value="MAJOR FACILITATOR SUPERFAMILY"/>
    <property type="match status" value="1"/>
</dbReference>
<feature type="transmembrane region" description="Helical" evidence="6">
    <location>
        <begin position="385"/>
        <end position="404"/>
    </location>
</feature>
<feature type="transmembrane region" description="Helical" evidence="6">
    <location>
        <begin position="148"/>
        <end position="169"/>
    </location>
</feature>
<feature type="compositionally biased region" description="Basic and acidic residues" evidence="5">
    <location>
        <begin position="1"/>
        <end position="19"/>
    </location>
</feature>
<keyword evidence="3 6" id="KW-1133">Transmembrane helix</keyword>
<evidence type="ECO:0000256" key="1">
    <source>
        <dbReference type="ARBA" id="ARBA00004141"/>
    </source>
</evidence>
<dbReference type="InterPro" id="IPR036259">
    <property type="entry name" value="MFS_trans_sf"/>
</dbReference>
<feature type="transmembrane region" description="Helical" evidence="6">
    <location>
        <begin position="512"/>
        <end position="534"/>
    </location>
</feature>
<dbReference type="InterPro" id="IPR005829">
    <property type="entry name" value="Sugar_transporter_CS"/>
</dbReference>
<feature type="transmembrane region" description="Helical" evidence="6">
    <location>
        <begin position="358"/>
        <end position="376"/>
    </location>
</feature>
<feature type="transmembrane region" description="Helical" evidence="6">
    <location>
        <begin position="445"/>
        <end position="468"/>
    </location>
</feature>
<sequence length="569" mass="60504">MTDSFMRRSSSESAHRPDDSGLQSSSTKILASPNAFVLEVEADTVTAKVVKHDFRFWGVIAAIMVAAFTSALDLTAVSTALPVITQELHGTQFVWVGSAYALSSTAFLPLSGGVAEVFGRRVVMLAALLFFAVGSVVCGAASSMNMLIVGRTVQGLGAGGLTSLTQIVLSDLVSLKERGMFNGLIGLAWALASFIAPVVGGVLADHHAWRWLFYLNIFTSAFSAILVILFLRLRTPAGTISEKLSRIDWVGNILVIASSSAVIIGLTWGGIQFPWSSWHVLVPLVLGFAGLVVFLIYEAKYARNPIVPFALMSTMTGLSGYLQTFIASIVMIATIYYIPVFFQACQGRSPTASGVDTFGLGFVIAPCNVIAGITIARSKRYRPQLWLAWAIVMIASGLLSTLTAHSSRSATIGFEAFIGVGIGILTTATYFPVLAPLPISENAHALAFFIFARAFGQVWGVTIGAAVLQNYLQRHLPSAFDGAFPQGTEIAYAVIPLIKTLPPDVAEATREAFASALSVVWQVMIGIGALGMVVSLGMKHLALHGATDEKWGVEDENKGLNGTAGEAEE</sequence>
<dbReference type="GO" id="GO:0022857">
    <property type="term" value="F:transmembrane transporter activity"/>
    <property type="evidence" value="ECO:0007669"/>
    <property type="project" value="InterPro"/>
</dbReference>
<accession>A0A8H6SIS0</accession>
<keyword evidence="4 6" id="KW-0472">Membrane</keyword>
<feature type="transmembrane region" description="Helical" evidence="6">
    <location>
        <begin position="211"/>
        <end position="231"/>
    </location>
</feature>
<dbReference type="Gene3D" id="1.20.1720.10">
    <property type="entry name" value="Multidrug resistance protein D"/>
    <property type="match status" value="1"/>
</dbReference>
<dbReference type="InterPro" id="IPR011701">
    <property type="entry name" value="MFS"/>
</dbReference>
<feature type="transmembrane region" description="Helical" evidence="6">
    <location>
        <begin position="318"/>
        <end position="338"/>
    </location>
</feature>
<evidence type="ECO:0000256" key="5">
    <source>
        <dbReference type="SAM" id="MobiDB-lite"/>
    </source>
</evidence>
<evidence type="ECO:0000259" key="7">
    <source>
        <dbReference type="PROSITE" id="PS50850"/>
    </source>
</evidence>
<evidence type="ECO:0000313" key="9">
    <source>
        <dbReference type="Proteomes" id="UP000613580"/>
    </source>
</evidence>
<evidence type="ECO:0000256" key="6">
    <source>
        <dbReference type="SAM" id="Phobius"/>
    </source>
</evidence>
<comment type="caution">
    <text evidence="8">The sequence shown here is derived from an EMBL/GenBank/DDBJ whole genome shotgun (WGS) entry which is preliminary data.</text>
</comment>
<feature type="transmembrane region" description="Helical" evidence="6">
    <location>
        <begin position="93"/>
        <end position="110"/>
    </location>
</feature>
<reference evidence="8" key="1">
    <citation type="submission" date="2020-05" db="EMBL/GenBank/DDBJ databases">
        <title>Mycena genomes resolve the evolution of fungal bioluminescence.</title>
        <authorList>
            <person name="Tsai I.J."/>
        </authorList>
    </citation>
    <scope>NUCLEOTIDE SEQUENCE</scope>
    <source>
        <strain evidence="8">110903Hualien_Pintung</strain>
    </source>
</reference>
<keyword evidence="9" id="KW-1185">Reference proteome</keyword>
<feature type="transmembrane region" description="Helical" evidence="6">
    <location>
        <begin position="277"/>
        <end position="297"/>
    </location>
</feature>